<comment type="similarity">
    <text evidence="2">Belongs to the 'GDSL' lipolytic enzyme family.</text>
</comment>
<evidence type="ECO:0000256" key="7">
    <source>
        <dbReference type="ARBA" id="ARBA00023098"/>
    </source>
</evidence>
<protein>
    <submittedName>
        <fullName evidence="9">Uncharacterized protein</fullName>
    </submittedName>
</protein>
<evidence type="ECO:0000256" key="1">
    <source>
        <dbReference type="ARBA" id="ARBA00004613"/>
    </source>
</evidence>
<evidence type="ECO:0000256" key="6">
    <source>
        <dbReference type="ARBA" id="ARBA00022963"/>
    </source>
</evidence>
<dbReference type="CDD" id="cd01837">
    <property type="entry name" value="SGNH_plant_lipase_like"/>
    <property type="match status" value="1"/>
</dbReference>
<proteinExistence type="inferred from homology"/>
<dbReference type="InterPro" id="IPR051238">
    <property type="entry name" value="GDSL_esterase/lipase"/>
</dbReference>
<dbReference type="InterPro" id="IPR001087">
    <property type="entry name" value="GDSL"/>
</dbReference>
<keyword evidence="6" id="KW-0442">Lipid degradation</keyword>
<dbReference type="GO" id="GO:0016042">
    <property type="term" value="P:lipid catabolic process"/>
    <property type="evidence" value="ECO:0007669"/>
    <property type="project" value="UniProtKB-KW"/>
</dbReference>
<name>A0AAN9SNA7_PSOTE</name>
<keyword evidence="10" id="KW-1185">Reference proteome</keyword>
<evidence type="ECO:0000256" key="5">
    <source>
        <dbReference type="ARBA" id="ARBA00022801"/>
    </source>
</evidence>
<keyword evidence="4 8" id="KW-0732">Signal</keyword>
<gene>
    <name evidence="9" type="ORF">VNO78_10930</name>
</gene>
<comment type="caution">
    <text evidence="9">The sequence shown here is derived from an EMBL/GenBank/DDBJ whole genome shotgun (WGS) entry which is preliminary data.</text>
</comment>
<organism evidence="9 10">
    <name type="scientific">Psophocarpus tetragonolobus</name>
    <name type="common">Winged bean</name>
    <name type="synonym">Dolichos tetragonolobus</name>
    <dbReference type="NCBI Taxonomy" id="3891"/>
    <lineage>
        <taxon>Eukaryota</taxon>
        <taxon>Viridiplantae</taxon>
        <taxon>Streptophyta</taxon>
        <taxon>Embryophyta</taxon>
        <taxon>Tracheophyta</taxon>
        <taxon>Spermatophyta</taxon>
        <taxon>Magnoliopsida</taxon>
        <taxon>eudicotyledons</taxon>
        <taxon>Gunneridae</taxon>
        <taxon>Pentapetalae</taxon>
        <taxon>rosids</taxon>
        <taxon>fabids</taxon>
        <taxon>Fabales</taxon>
        <taxon>Fabaceae</taxon>
        <taxon>Papilionoideae</taxon>
        <taxon>50 kb inversion clade</taxon>
        <taxon>NPAAA clade</taxon>
        <taxon>indigoferoid/millettioid clade</taxon>
        <taxon>Phaseoleae</taxon>
        <taxon>Psophocarpus</taxon>
    </lineage>
</organism>
<reference evidence="9 10" key="1">
    <citation type="submission" date="2024-01" db="EMBL/GenBank/DDBJ databases">
        <title>The genomes of 5 underutilized Papilionoideae crops provide insights into root nodulation and disease resistanc.</title>
        <authorList>
            <person name="Jiang F."/>
        </authorList>
    </citation>
    <scope>NUCLEOTIDE SEQUENCE [LARGE SCALE GENOMIC DNA]</scope>
    <source>
        <strain evidence="9">DUOXIRENSHENG_FW03</strain>
        <tissue evidence="9">Leaves</tissue>
    </source>
</reference>
<keyword evidence="7" id="KW-0443">Lipid metabolism</keyword>
<feature type="chain" id="PRO_5042949399" evidence="8">
    <location>
        <begin position="21"/>
        <end position="366"/>
    </location>
</feature>
<accession>A0AAN9SNA7</accession>
<keyword evidence="3" id="KW-0964">Secreted</keyword>
<comment type="subcellular location">
    <subcellularLocation>
        <location evidence="1">Secreted</location>
    </subcellularLocation>
</comment>
<evidence type="ECO:0000313" key="10">
    <source>
        <dbReference type="Proteomes" id="UP001386955"/>
    </source>
</evidence>
<dbReference type="Pfam" id="PF00657">
    <property type="entry name" value="Lipase_GDSL"/>
    <property type="match status" value="1"/>
</dbReference>
<feature type="signal peptide" evidence="8">
    <location>
        <begin position="1"/>
        <end position="20"/>
    </location>
</feature>
<evidence type="ECO:0000256" key="3">
    <source>
        <dbReference type="ARBA" id="ARBA00022525"/>
    </source>
</evidence>
<dbReference type="AlphaFoldDB" id="A0AAN9SNA7"/>
<dbReference type="EMBL" id="JAYMYS010000003">
    <property type="protein sequence ID" value="KAK7399741.1"/>
    <property type="molecule type" value="Genomic_DNA"/>
</dbReference>
<dbReference type="PANTHER" id="PTHR45650:SF89">
    <property type="entry name" value="GDSL-LIKE LIPASE_ACYLHYDROLASE"/>
    <property type="match status" value="1"/>
</dbReference>
<evidence type="ECO:0000256" key="8">
    <source>
        <dbReference type="SAM" id="SignalP"/>
    </source>
</evidence>
<dbReference type="Proteomes" id="UP001386955">
    <property type="component" value="Unassembled WGS sequence"/>
</dbReference>
<dbReference type="InterPro" id="IPR035669">
    <property type="entry name" value="SGNH_plant_lipase-like"/>
</dbReference>
<evidence type="ECO:0000256" key="4">
    <source>
        <dbReference type="ARBA" id="ARBA00022729"/>
    </source>
</evidence>
<sequence length="366" mass="40357">MDCGTKLGLVVFFFLSATYMQQHCVVGVPQVPCLFIFGDSLSDSGNNNNLRTEAKVNYLPYGIDFPGGPTGRFTNGKTAVDILTELLGFDGYIPPFANTSASDILKGVNYASGAAGILKETGTHLGEDISLGAQLQNHKVIVTQITQKLGTLLLAQQHLNKCLYYVNIGNNDFINNYFLPEHYTSSRDYTVDQYTQELVQEYSMHLKELHALGARKFALIGVSLIGCTPHEIITHGREGAICVDEENNAAILLNDKLRPVVDQFNKELPEAKFIFINSALMLHGVKTPRISGINNITNVLICCKAGSNGQCIPNEKPCDNRHITPFFDEFHTTEMANQVIARSCYHAPLIPPNFAHPMDISHLVKL</sequence>
<keyword evidence="5" id="KW-0378">Hydrolase</keyword>
<evidence type="ECO:0000313" key="9">
    <source>
        <dbReference type="EMBL" id="KAK7399741.1"/>
    </source>
</evidence>
<evidence type="ECO:0000256" key="2">
    <source>
        <dbReference type="ARBA" id="ARBA00008668"/>
    </source>
</evidence>
<dbReference type="GO" id="GO:0005576">
    <property type="term" value="C:extracellular region"/>
    <property type="evidence" value="ECO:0007669"/>
    <property type="project" value="UniProtKB-SubCell"/>
</dbReference>
<dbReference type="Gene3D" id="3.40.50.1110">
    <property type="entry name" value="SGNH hydrolase"/>
    <property type="match status" value="1"/>
</dbReference>
<dbReference type="GO" id="GO:0016788">
    <property type="term" value="F:hydrolase activity, acting on ester bonds"/>
    <property type="evidence" value="ECO:0007669"/>
    <property type="project" value="InterPro"/>
</dbReference>
<dbReference type="PANTHER" id="PTHR45650">
    <property type="entry name" value="GDSL-LIKE LIPASE/ACYLHYDROLASE-RELATED"/>
    <property type="match status" value="1"/>
</dbReference>
<dbReference type="InterPro" id="IPR036514">
    <property type="entry name" value="SGNH_hydro_sf"/>
</dbReference>